<evidence type="ECO:0000256" key="15">
    <source>
        <dbReference type="ARBA" id="ARBA00023239"/>
    </source>
</evidence>
<evidence type="ECO:0000256" key="7">
    <source>
        <dbReference type="ARBA" id="ARBA00017684"/>
    </source>
</evidence>
<evidence type="ECO:0000256" key="17">
    <source>
        <dbReference type="HAMAP-Rule" id="MF_00110"/>
    </source>
</evidence>
<dbReference type="GO" id="GO:0009073">
    <property type="term" value="P:aromatic amino acid family biosynthetic process"/>
    <property type="evidence" value="ECO:0007669"/>
    <property type="project" value="UniProtKB-KW"/>
</dbReference>
<evidence type="ECO:0000256" key="14">
    <source>
        <dbReference type="ARBA" id="ARBA00023141"/>
    </source>
</evidence>
<dbReference type="STRING" id="341036.SAMN05660649_04898"/>
<dbReference type="InterPro" id="IPR056179">
    <property type="entry name" value="DHQS_C"/>
</dbReference>
<feature type="domain" description="3-dehydroquinate synthase C-terminal" evidence="19">
    <location>
        <begin position="182"/>
        <end position="326"/>
    </location>
</feature>
<dbReference type="GO" id="GO:0046872">
    <property type="term" value="F:metal ion binding"/>
    <property type="evidence" value="ECO:0007669"/>
    <property type="project" value="UniProtKB-KW"/>
</dbReference>
<dbReference type="InterPro" id="IPR030963">
    <property type="entry name" value="DHQ_synth_fam"/>
</dbReference>
<feature type="binding site" evidence="17">
    <location>
        <begin position="72"/>
        <end position="77"/>
    </location>
    <ligand>
        <name>NAD(+)</name>
        <dbReference type="ChEBI" id="CHEBI:57540"/>
    </ligand>
</feature>
<dbReference type="GO" id="GO:0009423">
    <property type="term" value="P:chorismate biosynthetic process"/>
    <property type="evidence" value="ECO:0007669"/>
    <property type="project" value="UniProtKB-UniRule"/>
</dbReference>
<evidence type="ECO:0000256" key="8">
    <source>
        <dbReference type="ARBA" id="ARBA00022490"/>
    </source>
</evidence>
<feature type="binding site" evidence="17">
    <location>
        <position position="265"/>
    </location>
    <ligand>
        <name>Zn(2+)</name>
        <dbReference type="ChEBI" id="CHEBI:29105"/>
    </ligand>
</feature>
<dbReference type="HAMAP" id="MF_00110">
    <property type="entry name" value="DHQ_synthase"/>
    <property type="match status" value="1"/>
</dbReference>
<dbReference type="PANTHER" id="PTHR43622">
    <property type="entry name" value="3-DEHYDROQUINATE SYNTHASE"/>
    <property type="match status" value="1"/>
</dbReference>
<feature type="domain" description="3-dehydroquinate synthase N-terminal" evidence="18">
    <location>
        <begin position="69"/>
        <end position="179"/>
    </location>
</feature>
<dbReference type="AlphaFoldDB" id="A0A1I2ZE72"/>
<evidence type="ECO:0000256" key="13">
    <source>
        <dbReference type="ARBA" id="ARBA00023027"/>
    </source>
</evidence>
<dbReference type="InterPro" id="IPR030960">
    <property type="entry name" value="DHQS/DOIS_N"/>
</dbReference>
<keyword evidence="11 17" id="KW-0547">Nucleotide-binding</keyword>
<comment type="pathway">
    <text evidence="4 17">Metabolic intermediate biosynthesis; chorismate biosynthesis; chorismate from D-erythrose 4-phosphate and phosphoenolpyruvate: step 2/7.</text>
</comment>
<evidence type="ECO:0000256" key="1">
    <source>
        <dbReference type="ARBA" id="ARBA00001393"/>
    </source>
</evidence>
<evidence type="ECO:0000256" key="4">
    <source>
        <dbReference type="ARBA" id="ARBA00004661"/>
    </source>
</evidence>
<feature type="binding site" evidence="17">
    <location>
        <position position="248"/>
    </location>
    <ligand>
        <name>Zn(2+)</name>
        <dbReference type="ChEBI" id="CHEBI:29105"/>
    </ligand>
</feature>
<name>A0A1I2ZE72_9FIRM</name>
<evidence type="ECO:0000259" key="19">
    <source>
        <dbReference type="Pfam" id="PF24621"/>
    </source>
</evidence>
<evidence type="ECO:0000256" key="16">
    <source>
        <dbReference type="ARBA" id="ARBA00023285"/>
    </source>
</evidence>
<organism evidence="20 21">
    <name type="scientific">Desulfotruncus arcticus DSM 17038</name>
    <dbReference type="NCBI Taxonomy" id="1121424"/>
    <lineage>
        <taxon>Bacteria</taxon>
        <taxon>Bacillati</taxon>
        <taxon>Bacillota</taxon>
        <taxon>Clostridia</taxon>
        <taxon>Eubacteriales</taxon>
        <taxon>Desulfallaceae</taxon>
        <taxon>Desulfotruncus</taxon>
    </lineage>
</organism>
<keyword evidence="15 17" id="KW-0456">Lyase</keyword>
<feature type="binding site" evidence="17">
    <location>
        <begin position="130"/>
        <end position="131"/>
    </location>
    <ligand>
        <name>NAD(+)</name>
        <dbReference type="ChEBI" id="CHEBI:57540"/>
    </ligand>
</feature>
<evidence type="ECO:0000259" key="18">
    <source>
        <dbReference type="Pfam" id="PF01761"/>
    </source>
</evidence>
<evidence type="ECO:0000256" key="2">
    <source>
        <dbReference type="ARBA" id="ARBA00001911"/>
    </source>
</evidence>
<keyword evidence="21" id="KW-1185">Reference proteome</keyword>
<keyword evidence="12 17" id="KW-0862">Zinc</keyword>
<comment type="subcellular location">
    <subcellularLocation>
        <location evidence="3 17">Cytoplasm</location>
    </subcellularLocation>
</comment>
<protein>
    <recommendedName>
        <fullName evidence="7 17">3-dehydroquinate synthase</fullName>
        <shortName evidence="17">DHQS</shortName>
        <ecNumber evidence="6 17">4.2.3.4</ecNumber>
    </recommendedName>
</protein>
<keyword evidence="9 17" id="KW-0028">Amino-acid biosynthesis</keyword>
<dbReference type="InterPro" id="IPR050071">
    <property type="entry name" value="Dehydroquinate_synthase"/>
</dbReference>
<dbReference type="EC" id="4.2.3.4" evidence="6 17"/>
<keyword evidence="10 17" id="KW-0479">Metal-binding</keyword>
<dbReference type="Gene3D" id="1.20.1090.10">
    <property type="entry name" value="Dehydroquinate synthase-like - alpha domain"/>
    <property type="match status" value="1"/>
</dbReference>
<evidence type="ECO:0000256" key="12">
    <source>
        <dbReference type="ARBA" id="ARBA00022833"/>
    </source>
</evidence>
<evidence type="ECO:0000256" key="9">
    <source>
        <dbReference type="ARBA" id="ARBA00022605"/>
    </source>
</evidence>
<dbReference type="UniPathway" id="UPA00053">
    <property type="reaction ID" value="UER00085"/>
</dbReference>
<dbReference type="NCBIfam" id="TIGR01357">
    <property type="entry name" value="aroB"/>
    <property type="match status" value="1"/>
</dbReference>
<keyword evidence="14 17" id="KW-0057">Aromatic amino acid biosynthesis</keyword>
<dbReference type="RefSeq" id="WP_092475680.1">
    <property type="nucleotide sequence ID" value="NZ_FOOX01000027.1"/>
</dbReference>
<keyword evidence="13 17" id="KW-0520">NAD</keyword>
<evidence type="ECO:0000256" key="6">
    <source>
        <dbReference type="ARBA" id="ARBA00013031"/>
    </source>
</evidence>
<dbReference type="Pfam" id="PF24621">
    <property type="entry name" value="DHQS_C"/>
    <property type="match status" value="1"/>
</dbReference>
<dbReference type="GO" id="GO:0000166">
    <property type="term" value="F:nucleotide binding"/>
    <property type="evidence" value="ECO:0007669"/>
    <property type="project" value="UniProtKB-KW"/>
</dbReference>
<feature type="binding site" evidence="17">
    <location>
        <position position="143"/>
    </location>
    <ligand>
        <name>NAD(+)</name>
        <dbReference type="ChEBI" id="CHEBI:57540"/>
    </ligand>
</feature>
<feature type="binding site" evidence="17">
    <location>
        <begin position="106"/>
        <end position="110"/>
    </location>
    <ligand>
        <name>NAD(+)</name>
        <dbReference type="ChEBI" id="CHEBI:57540"/>
    </ligand>
</feature>
<dbReference type="Gene3D" id="3.40.50.1970">
    <property type="match status" value="1"/>
</dbReference>
<feature type="binding site" evidence="17">
    <location>
        <position position="152"/>
    </location>
    <ligand>
        <name>NAD(+)</name>
        <dbReference type="ChEBI" id="CHEBI:57540"/>
    </ligand>
</feature>
<comment type="function">
    <text evidence="17">Catalyzes the conversion of 3-deoxy-D-arabino-heptulosonate 7-phosphate (DAHP) to dehydroquinate (DHQ).</text>
</comment>
<comment type="similarity">
    <text evidence="5 17">Belongs to the sugar phosphate cyclases superfamily. Dehydroquinate synthase family.</text>
</comment>
<comment type="catalytic activity">
    <reaction evidence="1 17">
        <text>7-phospho-2-dehydro-3-deoxy-D-arabino-heptonate = 3-dehydroquinate + phosphate</text>
        <dbReference type="Rhea" id="RHEA:21968"/>
        <dbReference type="ChEBI" id="CHEBI:32364"/>
        <dbReference type="ChEBI" id="CHEBI:43474"/>
        <dbReference type="ChEBI" id="CHEBI:58394"/>
        <dbReference type="EC" id="4.2.3.4"/>
    </reaction>
</comment>
<dbReference type="InterPro" id="IPR016037">
    <property type="entry name" value="DHQ_synth_AroB"/>
</dbReference>
<evidence type="ECO:0000256" key="10">
    <source>
        <dbReference type="ARBA" id="ARBA00022723"/>
    </source>
</evidence>
<dbReference type="FunFam" id="3.40.50.1970:FF:000001">
    <property type="entry name" value="3-dehydroquinate synthase"/>
    <property type="match status" value="1"/>
</dbReference>
<evidence type="ECO:0000313" key="21">
    <source>
        <dbReference type="Proteomes" id="UP000199337"/>
    </source>
</evidence>
<dbReference type="EMBL" id="FOOX01000027">
    <property type="protein sequence ID" value="SFH36172.1"/>
    <property type="molecule type" value="Genomic_DNA"/>
</dbReference>
<proteinExistence type="inferred from homology"/>
<dbReference type="GO" id="GO:0003856">
    <property type="term" value="F:3-dehydroquinate synthase activity"/>
    <property type="evidence" value="ECO:0007669"/>
    <property type="project" value="UniProtKB-UniRule"/>
</dbReference>
<dbReference type="PANTHER" id="PTHR43622:SF7">
    <property type="entry name" value="3-DEHYDROQUINATE SYNTHASE, CHLOROPLASTIC"/>
    <property type="match status" value="1"/>
</dbReference>
<dbReference type="SUPFAM" id="SSF56796">
    <property type="entry name" value="Dehydroquinate synthase-like"/>
    <property type="match status" value="1"/>
</dbReference>
<evidence type="ECO:0000313" key="20">
    <source>
        <dbReference type="EMBL" id="SFH36172.1"/>
    </source>
</evidence>
<dbReference type="PIRSF" id="PIRSF001455">
    <property type="entry name" value="DHQ_synth"/>
    <property type="match status" value="1"/>
</dbReference>
<reference evidence="21" key="1">
    <citation type="submission" date="2016-10" db="EMBL/GenBank/DDBJ databases">
        <authorList>
            <person name="Varghese N."/>
            <person name="Submissions S."/>
        </authorList>
    </citation>
    <scope>NUCLEOTIDE SEQUENCE [LARGE SCALE GENOMIC DNA]</scope>
    <source>
        <strain evidence="21">DSM 17038</strain>
    </source>
</reference>
<dbReference type="Proteomes" id="UP000199337">
    <property type="component" value="Unassembled WGS sequence"/>
</dbReference>
<evidence type="ECO:0000256" key="5">
    <source>
        <dbReference type="ARBA" id="ARBA00005412"/>
    </source>
</evidence>
<feature type="binding site" evidence="17">
    <location>
        <position position="185"/>
    </location>
    <ligand>
        <name>Zn(2+)</name>
        <dbReference type="ChEBI" id="CHEBI:29105"/>
    </ligand>
</feature>
<dbReference type="OrthoDB" id="9806583at2"/>
<sequence length="362" mass="38596">MKEVEINLGSRAYKIIIGGGELERAGGQVAGLFGGSKALLVTNPIVGALFAERVTASLKQAGIEAVVAEIPDGEEYKTLQSAEMLYDRAFSAGLDRHCPVLALGGGVVGDLAGFVAATYMRGVPFVQLPTTLLAQVDSSVGGKVAVNHPRGKNIIGAFYQPALVLTDPVTLHTLDNGEILSGLAEVIKYGIISDSAFFDWLEANIERVLALESDAIIHVIERSCLNKARVVEDDETEQGNRAILNLGHTVGHAIEAIAGYGRYRHGEAVSIGTAVAARLAVELGVLQASEEIRIKNLLLRTGLPVDVPKDLATVDMVRSMYGDKKNFGGQINYVLPTGIGKAVVYKNMPEERIKLALDSLRL</sequence>
<dbReference type="Pfam" id="PF01761">
    <property type="entry name" value="DHQ_synthase"/>
    <property type="match status" value="1"/>
</dbReference>
<evidence type="ECO:0000256" key="11">
    <source>
        <dbReference type="ARBA" id="ARBA00022741"/>
    </source>
</evidence>
<keyword evidence="16 17" id="KW-0170">Cobalt</keyword>
<keyword evidence="8 17" id="KW-0963">Cytoplasm</keyword>
<accession>A0A1I2ZE72</accession>
<gene>
    <name evidence="17" type="primary">aroB</name>
    <name evidence="20" type="ORF">SAMN05660649_04898</name>
</gene>
<dbReference type="GO" id="GO:0008652">
    <property type="term" value="P:amino acid biosynthetic process"/>
    <property type="evidence" value="ECO:0007669"/>
    <property type="project" value="UniProtKB-KW"/>
</dbReference>
<dbReference type="CDD" id="cd08195">
    <property type="entry name" value="DHQS"/>
    <property type="match status" value="1"/>
</dbReference>
<comment type="cofactor">
    <cofactor evidence="17">
        <name>Co(2+)</name>
        <dbReference type="ChEBI" id="CHEBI:48828"/>
    </cofactor>
    <cofactor evidence="17">
        <name>Zn(2+)</name>
        <dbReference type="ChEBI" id="CHEBI:29105"/>
    </cofactor>
    <text evidence="17">Binds 1 divalent metal cation per subunit. Can use either Co(2+) or Zn(2+).</text>
</comment>
<evidence type="ECO:0000256" key="3">
    <source>
        <dbReference type="ARBA" id="ARBA00004496"/>
    </source>
</evidence>
<feature type="binding site" evidence="17">
    <location>
        <begin position="170"/>
        <end position="173"/>
    </location>
    <ligand>
        <name>NAD(+)</name>
        <dbReference type="ChEBI" id="CHEBI:57540"/>
    </ligand>
</feature>
<dbReference type="GO" id="GO:0005737">
    <property type="term" value="C:cytoplasm"/>
    <property type="evidence" value="ECO:0007669"/>
    <property type="project" value="UniProtKB-SubCell"/>
</dbReference>
<comment type="cofactor">
    <cofactor evidence="2 17">
        <name>NAD(+)</name>
        <dbReference type="ChEBI" id="CHEBI:57540"/>
    </cofactor>
</comment>